<evidence type="ECO:0000313" key="2">
    <source>
        <dbReference type="EMBL" id="GGK13636.1"/>
    </source>
</evidence>
<dbReference type="EMBL" id="BMMV01000019">
    <property type="protein sequence ID" value="GGK13636.1"/>
    <property type="molecule type" value="Genomic_DNA"/>
</dbReference>
<gene>
    <name evidence="2" type="ORF">GCM10011583_52060</name>
</gene>
<protein>
    <submittedName>
        <fullName evidence="2">Uncharacterized protein</fullName>
    </submittedName>
</protein>
<evidence type="ECO:0000256" key="1">
    <source>
        <dbReference type="SAM" id="MobiDB-lite"/>
    </source>
</evidence>
<comment type="caution">
    <text evidence="2">The sequence shown here is derived from an EMBL/GenBank/DDBJ whole genome shotgun (WGS) entry which is preliminary data.</text>
</comment>
<sequence>MVGVVARDGIGQDTQPVVLAVDDRIDRDLRPGVGGDLVPQVLPVVAGGDFKDQTEDGRVDPARAGVTAPPP</sequence>
<dbReference type="Proteomes" id="UP000660265">
    <property type="component" value="Unassembled WGS sequence"/>
</dbReference>
<evidence type="ECO:0000313" key="3">
    <source>
        <dbReference type="Proteomes" id="UP000660265"/>
    </source>
</evidence>
<reference evidence="3" key="1">
    <citation type="journal article" date="2019" name="Int. J. Syst. Evol. Microbiol.">
        <title>The Global Catalogue of Microorganisms (GCM) 10K type strain sequencing project: providing services to taxonomists for standard genome sequencing and annotation.</title>
        <authorList>
            <consortium name="The Broad Institute Genomics Platform"/>
            <consortium name="The Broad Institute Genome Sequencing Center for Infectious Disease"/>
            <person name="Wu L."/>
            <person name="Ma J."/>
        </authorList>
    </citation>
    <scope>NUCLEOTIDE SEQUENCE [LARGE SCALE GENOMIC DNA]</scope>
    <source>
        <strain evidence="3">CGMCC 4.7275</strain>
    </source>
</reference>
<proteinExistence type="predicted"/>
<name>A0ABQ2EJC5_9ACTN</name>
<keyword evidence="3" id="KW-1185">Reference proteome</keyword>
<organism evidence="2 3">
    <name type="scientific">Streptomyces camponoticapitis</name>
    <dbReference type="NCBI Taxonomy" id="1616125"/>
    <lineage>
        <taxon>Bacteria</taxon>
        <taxon>Bacillati</taxon>
        <taxon>Actinomycetota</taxon>
        <taxon>Actinomycetes</taxon>
        <taxon>Kitasatosporales</taxon>
        <taxon>Streptomycetaceae</taxon>
        <taxon>Streptomyces</taxon>
    </lineage>
</organism>
<feature type="region of interest" description="Disordered" evidence="1">
    <location>
        <begin position="48"/>
        <end position="71"/>
    </location>
</feature>
<accession>A0ABQ2EJC5</accession>
<feature type="compositionally biased region" description="Basic and acidic residues" evidence="1">
    <location>
        <begin position="49"/>
        <end position="61"/>
    </location>
</feature>